<proteinExistence type="inferred from homology"/>
<evidence type="ECO:0000313" key="6">
    <source>
        <dbReference type="EMBL" id="PKG28425.1"/>
    </source>
</evidence>
<sequence length="153" mass="16912">MAHVLFVCTGNTCRSPMAEAILRSKNLPGVEVKSAGIYAANGSDASLHTKQVLQEEGIHIDHRSSQLSAELVNWSSHILVMTSSHKHAILQQFSNAAGKTFTVKEYAQGQINHDILDPFGGPLMVYKQTFLELNQEIEKIAEIITNDPQRNDE</sequence>
<name>A0A2N0ZFZ4_9BACI</name>
<dbReference type="InterPro" id="IPR017867">
    <property type="entry name" value="Tyr_phospatase_low_mol_wt"/>
</dbReference>
<keyword evidence="3" id="KW-0904">Protein phosphatase</keyword>
<dbReference type="InterPro" id="IPR036196">
    <property type="entry name" value="Ptyr_pPase_sf"/>
</dbReference>
<evidence type="ECO:0000256" key="2">
    <source>
        <dbReference type="ARBA" id="ARBA00022801"/>
    </source>
</evidence>
<evidence type="ECO:0000256" key="1">
    <source>
        <dbReference type="ARBA" id="ARBA00011063"/>
    </source>
</evidence>
<evidence type="ECO:0000313" key="7">
    <source>
        <dbReference type="Proteomes" id="UP000233343"/>
    </source>
</evidence>
<protein>
    <submittedName>
        <fullName evidence="6">Low molecular weight protein arginine phosphatase</fullName>
    </submittedName>
</protein>
<evidence type="ECO:0000259" key="5">
    <source>
        <dbReference type="SMART" id="SM00226"/>
    </source>
</evidence>
<dbReference type="Proteomes" id="UP000233343">
    <property type="component" value="Unassembled WGS sequence"/>
</dbReference>
<feature type="active site" evidence="4">
    <location>
        <position position="14"/>
    </location>
</feature>
<dbReference type="SMART" id="SM00226">
    <property type="entry name" value="LMWPc"/>
    <property type="match status" value="1"/>
</dbReference>
<dbReference type="RefSeq" id="WP_066189155.1">
    <property type="nucleotide sequence ID" value="NZ_JAMAUX010000004.1"/>
</dbReference>
<feature type="active site" description="Proton donor" evidence="4">
    <location>
        <position position="117"/>
    </location>
</feature>
<dbReference type="SUPFAM" id="SSF52788">
    <property type="entry name" value="Phosphotyrosine protein phosphatases I"/>
    <property type="match status" value="1"/>
</dbReference>
<dbReference type="GO" id="GO:0004725">
    <property type="term" value="F:protein tyrosine phosphatase activity"/>
    <property type="evidence" value="ECO:0007669"/>
    <property type="project" value="InterPro"/>
</dbReference>
<reference evidence="6 7" key="1">
    <citation type="journal article" date="2010" name="Int. J. Syst. Evol. Microbiol.">
        <title>Bacillus horneckiae sp. nov., isolated from a spacecraft-assembly clean room.</title>
        <authorList>
            <person name="Vaishampayan P."/>
            <person name="Probst A."/>
            <person name="Krishnamurthi S."/>
            <person name="Ghosh S."/>
            <person name="Osman S."/>
            <person name="McDowall A."/>
            <person name="Ruckmani A."/>
            <person name="Mayilraj S."/>
            <person name="Venkateswaran K."/>
        </authorList>
    </citation>
    <scope>NUCLEOTIDE SEQUENCE [LARGE SCALE GENOMIC DNA]</scope>
    <source>
        <strain evidence="7">1PO1SC</strain>
    </source>
</reference>
<dbReference type="Pfam" id="PF01451">
    <property type="entry name" value="LMWPc"/>
    <property type="match status" value="1"/>
</dbReference>
<keyword evidence="2" id="KW-0378">Hydrolase</keyword>
<accession>A0A2N0ZFZ4</accession>
<dbReference type="InterPro" id="IPR023485">
    <property type="entry name" value="Ptyr_pPase"/>
</dbReference>
<dbReference type="InterPro" id="IPR050438">
    <property type="entry name" value="LMW_PTPase"/>
</dbReference>
<organism evidence="6 7">
    <name type="scientific">Cytobacillus horneckiae</name>
    <dbReference type="NCBI Taxonomy" id="549687"/>
    <lineage>
        <taxon>Bacteria</taxon>
        <taxon>Bacillati</taxon>
        <taxon>Bacillota</taxon>
        <taxon>Bacilli</taxon>
        <taxon>Bacillales</taxon>
        <taxon>Bacillaceae</taxon>
        <taxon>Cytobacillus</taxon>
    </lineage>
</organism>
<evidence type="ECO:0000256" key="3">
    <source>
        <dbReference type="ARBA" id="ARBA00022912"/>
    </source>
</evidence>
<keyword evidence="7" id="KW-1185">Reference proteome</keyword>
<feature type="domain" description="Phosphotyrosine protein phosphatase I" evidence="5">
    <location>
        <begin position="2"/>
        <end position="143"/>
    </location>
</feature>
<evidence type="ECO:0000256" key="4">
    <source>
        <dbReference type="PIRSR" id="PIRSR617867-1"/>
    </source>
</evidence>
<dbReference type="CDD" id="cd16344">
    <property type="entry name" value="LMWPAP"/>
    <property type="match status" value="1"/>
</dbReference>
<gene>
    <name evidence="6" type="ORF">CWS20_14565</name>
</gene>
<dbReference type="PANTHER" id="PTHR11717">
    <property type="entry name" value="LOW MOLECULAR WEIGHT PROTEIN TYROSINE PHOSPHATASE"/>
    <property type="match status" value="1"/>
</dbReference>
<dbReference type="AlphaFoldDB" id="A0A2N0ZFZ4"/>
<dbReference type="EMBL" id="PISD01000030">
    <property type="protein sequence ID" value="PKG28425.1"/>
    <property type="molecule type" value="Genomic_DNA"/>
</dbReference>
<dbReference type="PANTHER" id="PTHR11717:SF31">
    <property type="entry name" value="LOW MOLECULAR WEIGHT PROTEIN-TYROSINE-PHOSPHATASE ETP-RELATED"/>
    <property type="match status" value="1"/>
</dbReference>
<comment type="caution">
    <text evidence="6">The sequence shown here is derived from an EMBL/GenBank/DDBJ whole genome shotgun (WGS) entry which is preliminary data.</text>
</comment>
<feature type="active site" description="Nucleophile" evidence="4">
    <location>
        <position position="8"/>
    </location>
</feature>
<dbReference type="Gene3D" id="3.40.50.2300">
    <property type="match status" value="1"/>
</dbReference>
<dbReference type="PRINTS" id="PR00719">
    <property type="entry name" value="LMWPTPASE"/>
</dbReference>
<comment type="similarity">
    <text evidence="1">Belongs to the low molecular weight phosphotyrosine protein phosphatase family.</text>
</comment>